<evidence type="ECO:0000256" key="2">
    <source>
        <dbReference type="ARBA" id="ARBA00022525"/>
    </source>
</evidence>
<reference evidence="4" key="1">
    <citation type="submission" date="2020-04" db="EMBL/GenBank/DDBJ databases">
        <authorList>
            <person name="Alioto T."/>
            <person name="Alioto T."/>
            <person name="Gomez Garrido J."/>
        </authorList>
    </citation>
    <scope>NUCLEOTIDE SEQUENCE</scope>
    <source>
        <strain evidence="4">A484AB</strain>
    </source>
</reference>
<gene>
    <name evidence="4" type="ORF">PACLA_8A084106</name>
</gene>
<dbReference type="OrthoDB" id="6359792at2759"/>
<evidence type="ECO:0000313" key="5">
    <source>
        <dbReference type="Proteomes" id="UP001152795"/>
    </source>
</evidence>
<dbReference type="InterPro" id="IPR039863">
    <property type="entry name" value="DKK1-4"/>
</dbReference>
<organism evidence="4 5">
    <name type="scientific">Paramuricea clavata</name>
    <name type="common">Red gorgonian</name>
    <name type="synonym">Violescent sea-whip</name>
    <dbReference type="NCBI Taxonomy" id="317549"/>
    <lineage>
        <taxon>Eukaryota</taxon>
        <taxon>Metazoa</taxon>
        <taxon>Cnidaria</taxon>
        <taxon>Anthozoa</taxon>
        <taxon>Octocorallia</taxon>
        <taxon>Malacalcyonacea</taxon>
        <taxon>Plexauridae</taxon>
        <taxon>Paramuricea</taxon>
    </lineage>
</organism>
<comment type="caution">
    <text evidence="4">The sequence shown here is derived from an EMBL/GenBank/DDBJ whole genome shotgun (WGS) entry which is preliminary data.</text>
</comment>
<sequence length="200" mass="21856">MVAKMLRAFRFALVVFFVAGNCEKLSKRMINEDDLPTNDDTTRVKKMIAPGYYTQECNSQKKCEKGKYCHMFLCVDCLKENVACTQNGQCCVDQGLFCVYGRCKAGASKGAAGTFCDRQSDCKEPETCCVREPAINPAISVCKPGLDEHQTCGPYNQYRAVYIGGTVQAACGPCKSDLTCKQVGIFGVHQICLPAKPAGK</sequence>
<dbReference type="GO" id="GO:0005615">
    <property type="term" value="C:extracellular space"/>
    <property type="evidence" value="ECO:0007669"/>
    <property type="project" value="TreeGrafter"/>
</dbReference>
<accession>A0A7D9E1A8</accession>
<keyword evidence="2" id="KW-0964">Secreted</keyword>
<evidence type="ECO:0000313" key="4">
    <source>
        <dbReference type="EMBL" id="CAB3999196.1"/>
    </source>
</evidence>
<name>A0A7D9E1A8_PARCT</name>
<evidence type="ECO:0000256" key="1">
    <source>
        <dbReference type="ARBA" id="ARBA00004613"/>
    </source>
</evidence>
<dbReference type="Proteomes" id="UP001152795">
    <property type="component" value="Unassembled WGS sequence"/>
</dbReference>
<dbReference type="EMBL" id="CACRXK020003535">
    <property type="protein sequence ID" value="CAB3999196.1"/>
    <property type="molecule type" value="Genomic_DNA"/>
</dbReference>
<dbReference type="PANTHER" id="PTHR12113">
    <property type="entry name" value="DICKKOPF3-LIKE 3"/>
    <property type="match status" value="1"/>
</dbReference>
<dbReference type="GO" id="GO:0048019">
    <property type="term" value="F:receptor antagonist activity"/>
    <property type="evidence" value="ECO:0007669"/>
    <property type="project" value="TreeGrafter"/>
</dbReference>
<dbReference type="GO" id="GO:0039706">
    <property type="term" value="F:co-receptor binding"/>
    <property type="evidence" value="ECO:0007669"/>
    <property type="project" value="TreeGrafter"/>
</dbReference>
<evidence type="ECO:0000256" key="3">
    <source>
        <dbReference type="ARBA" id="ARBA00022729"/>
    </source>
</evidence>
<keyword evidence="5" id="KW-1185">Reference proteome</keyword>
<protein>
    <submittedName>
        <fullName evidence="4">Dickkopf-related 3-like</fullName>
    </submittedName>
</protein>
<dbReference type="Gene3D" id="2.10.80.10">
    <property type="entry name" value="Lipase, subunit A"/>
    <property type="match status" value="1"/>
</dbReference>
<dbReference type="PANTHER" id="PTHR12113:SF6">
    <property type="entry name" value="DICKKOPF N-TERMINAL CYSTEINE-RICH DOMAIN-CONTAINING PROTEIN"/>
    <property type="match status" value="1"/>
</dbReference>
<keyword evidence="3" id="KW-0732">Signal</keyword>
<comment type="subcellular location">
    <subcellularLocation>
        <location evidence="1">Secreted</location>
    </subcellularLocation>
</comment>
<dbReference type="GO" id="GO:0090090">
    <property type="term" value="P:negative regulation of canonical Wnt signaling pathway"/>
    <property type="evidence" value="ECO:0007669"/>
    <property type="project" value="TreeGrafter"/>
</dbReference>
<proteinExistence type="predicted"/>
<dbReference type="AlphaFoldDB" id="A0A7D9E1A8"/>